<dbReference type="InterPro" id="IPR002656">
    <property type="entry name" value="Acyl_transf_3_dom"/>
</dbReference>
<dbReference type="Pfam" id="PF01757">
    <property type="entry name" value="Acyl_transf_3"/>
    <property type="match status" value="1"/>
</dbReference>
<comment type="caution">
    <text evidence="3">The sequence shown here is derived from an EMBL/GenBank/DDBJ whole genome shotgun (WGS) entry which is preliminary data.</text>
</comment>
<feature type="domain" description="Acyltransferase 3" evidence="2">
    <location>
        <begin position="5"/>
        <end position="332"/>
    </location>
</feature>
<dbReference type="GO" id="GO:0000271">
    <property type="term" value="P:polysaccharide biosynthetic process"/>
    <property type="evidence" value="ECO:0007669"/>
    <property type="project" value="TreeGrafter"/>
</dbReference>
<feature type="transmembrane region" description="Helical" evidence="1">
    <location>
        <begin position="259"/>
        <end position="280"/>
    </location>
</feature>
<protein>
    <submittedName>
        <fullName evidence="3">Putative acyltransferase 3</fullName>
    </submittedName>
</protein>
<dbReference type="PANTHER" id="PTHR23028">
    <property type="entry name" value="ACETYLTRANSFERASE"/>
    <property type="match status" value="1"/>
</dbReference>
<keyword evidence="3" id="KW-0012">Acyltransferase</keyword>
<evidence type="ECO:0000256" key="1">
    <source>
        <dbReference type="SAM" id="Phobius"/>
    </source>
</evidence>
<feature type="transmembrane region" description="Helical" evidence="1">
    <location>
        <begin position="12"/>
        <end position="33"/>
    </location>
</feature>
<name>A0A837CM20_9BRAD</name>
<feature type="transmembrane region" description="Helical" evidence="1">
    <location>
        <begin position="317"/>
        <end position="339"/>
    </location>
</feature>
<sequence>MKRFAYIDAVRGYAIVLVLAVHSSQMITGLPWAASTLATQGARGVQMFFVASALTLCLSWQSRSDGAGPFYIRRLFRIAPMFWLALIFYVSRDGLGPRYYAPAGVGTGDVAATALFLNGFIPNAITSIVPGSWSIADEMIFYAIFPLIAAYLLPRSWLLTAALIAGAILANEKITPLIISHADSFVADPAQRYMVNVFVTLWFPQQLPTFLTGVMVAQVMRTARPMLPQAAAALTFASVALMIALAFSPAAGAIGAQSLYGAVFGLFVLCLWQYQPAYLVNPIICWIGKVSFSAYLIHFAVMPHVAVFHLADPLLDFAAMFAYSTAFSVALATATYFLIERPMILLGNRLIERRAECPAPAY</sequence>
<feature type="transmembrane region" description="Helical" evidence="1">
    <location>
        <begin position="140"/>
        <end position="170"/>
    </location>
</feature>
<evidence type="ECO:0000313" key="4">
    <source>
        <dbReference type="Proteomes" id="UP000024900"/>
    </source>
</evidence>
<dbReference type="Proteomes" id="UP000024900">
    <property type="component" value="Unassembled WGS sequence"/>
</dbReference>
<dbReference type="GO" id="GO:0016747">
    <property type="term" value="F:acyltransferase activity, transferring groups other than amino-acyl groups"/>
    <property type="evidence" value="ECO:0007669"/>
    <property type="project" value="InterPro"/>
</dbReference>
<evidence type="ECO:0000259" key="2">
    <source>
        <dbReference type="Pfam" id="PF01757"/>
    </source>
</evidence>
<keyword evidence="1" id="KW-0812">Transmembrane</keyword>
<reference evidence="3 4" key="1">
    <citation type="journal article" date="2014" name="BMC Genomics">
        <title>Comparative genomics of Bradyrhizobium japonicum CPAC 15 and Bradyrhizobium diazoefficiens CPAC 7: elite model strains for understanding symbiotic performance with soybean.</title>
        <authorList>
            <person name="Siqueira A.F."/>
            <person name="Ormeno-Orrillo E."/>
            <person name="Souza R.C."/>
            <person name="Rodrigues E.P."/>
            <person name="Almeida L.G."/>
            <person name="Barcellos F.G."/>
            <person name="Batista J.S."/>
            <person name="Nakatami A.S."/>
            <person name="Martinez-Romero E."/>
            <person name="Vasconcelos A.T."/>
            <person name="Hungria M."/>
        </authorList>
    </citation>
    <scope>NUCLEOTIDE SEQUENCE [LARGE SCALE GENOMIC DNA]</scope>
    <source>
        <strain evidence="3 4">SEMIA 5080</strain>
    </source>
</reference>
<keyword evidence="1" id="KW-1133">Transmembrane helix</keyword>
<proteinExistence type="predicted"/>
<gene>
    <name evidence="3" type="ORF">BJA5080_04209</name>
</gene>
<keyword evidence="3" id="KW-0808">Transferase</keyword>
<organism evidence="3 4">
    <name type="scientific">Bradyrhizobium diazoefficiens SEMIA 5080</name>
    <dbReference type="NCBI Taxonomy" id="754504"/>
    <lineage>
        <taxon>Bacteria</taxon>
        <taxon>Pseudomonadati</taxon>
        <taxon>Pseudomonadota</taxon>
        <taxon>Alphaproteobacteria</taxon>
        <taxon>Hyphomicrobiales</taxon>
        <taxon>Nitrobacteraceae</taxon>
        <taxon>Bradyrhizobium</taxon>
    </lineage>
</organism>
<evidence type="ECO:0000313" key="3">
    <source>
        <dbReference type="EMBL" id="KGJ70025.1"/>
    </source>
</evidence>
<dbReference type="EMBL" id="ADOU02000004">
    <property type="protein sequence ID" value="KGJ70025.1"/>
    <property type="molecule type" value="Genomic_DNA"/>
</dbReference>
<feature type="transmembrane region" description="Helical" evidence="1">
    <location>
        <begin position="45"/>
        <end position="62"/>
    </location>
</feature>
<accession>A0A837CM20</accession>
<feature type="transmembrane region" description="Helical" evidence="1">
    <location>
        <begin position="230"/>
        <end position="247"/>
    </location>
</feature>
<keyword evidence="1" id="KW-0472">Membrane</keyword>
<feature type="transmembrane region" description="Helical" evidence="1">
    <location>
        <begin position="74"/>
        <end position="91"/>
    </location>
</feature>
<dbReference type="GO" id="GO:0016020">
    <property type="term" value="C:membrane"/>
    <property type="evidence" value="ECO:0007669"/>
    <property type="project" value="TreeGrafter"/>
</dbReference>
<dbReference type="AlphaFoldDB" id="A0A837CM20"/>
<dbReference type="PANTHER" id="PTHR23028:SF53">
    <property type="entry name" value="ACYL_TRANSF_3 DOMAIN-CONTAINING PROTEIN"/>
    <property type="match status" value="1"/>
</dbReference>
<dbReference type="InterPro" id="IPR050879">
    <property type="entry name" value="Acyltransferase_3"/>
</dbReference>